<organism evidence="1 2">
    <name type="scientific">Steinernema glaseri</name>
    <dbReference type="NCBI Taxonomy" id="37863"/>
    <lineage>
        <taxon>Eukaryota</taxon>
        <taxon>Metazoa</taxon>
        <taxon>Ecdysozoa</taxon>
        <taxon>Nematoda</taxon>
        <taxon>Chromadorea</taxon>
        <taxon>Rhabditida</taxon>
        <taxon>Tylenchina</taxon>
        <taxon>Panagrolaimomorpha</taxon>
        <taxon>Strongyloidoidea</taxon>
        <taxon>Steinernematidae</taxon>
        <taxon>Steinernema</taxon>
    </lineage>
</organism>
<dbReference type="Proteomes" id="UP000095287">
    <property type="component" value="Unplaced"/>
</dbReference>
<evidence type="ECO:0000313" key="1">
    <source>
        <dbReference type="Proteomes" id="UP000095287"/>
    </source>
</evidence>
<name>A0A1I7ZPZ2_9BILA</name>
<reference evidence="2" key="1">
    <citation type="submission" date="2016-11" db="UniProtKB">
        <authorList>
            <consortium name="WormBaseParasite"/>
        </authorList>
    </citation>
    <scope>IDENTIFICATION</scope>
</reference>
<proteinExistence type="predicted"/>
<keyword evidence="1" id="KW-1185">Reference proteome</keyword>
<dbReference type="WBParaSite" id="L893_g28656.t1">
    <property type="protein sequence ID" value="L893_g28656.t1"/>
    <property type="gene ID" value="L893_g28656"/>
</dbReference>
<accession>A0A1I7ZPZ2</accession>
<protein>
    <submittedName>
        <fullName evidence="2">Transposase</fullName>
    </submittedName>
</protein>
<evidence type="ECO:0000313" key="2">
    <source>
        <dbReference type="WBParaSite" id="L893_g28656.t1"/>
    </source>
</evidence>
<sequence>MSWRQSYPDSLCVRKPKTTFSRHLTITGNKQYHAVIYYEHPTKHDWLQVLNALLNSVLKDIAKRKAKKP</sequence>
<dbReference type="AlphaFoldDB" id="A0A1I7ZPZ2"/>